<dbReference type="GO" id="GO:0017116">
    <property type="term" value="F:single-stranded DNA helicase activity"/>
    <property type="evidence" value="ECO:0007669"/>
    <property type="project" value="TreeGrafter"/>
</dbReference>
<dbReference type="InterPro" id="IPR008046">
    <property type="entry name" value="Mcm3"/>
</dbReference>
<evidence type="ECO:0000259" key="8">
    <source>
        <dbReference type="Pfam" id="PF23191"/>
    </source>
</evidence>
<evidence type="ECO:0000256" key="4">
    <source>
        <dbReference type="ARBA" id="ARBA00022806"/>
    </source>
</evidence>
<dbReference type="GO" id="GO:0005524">
    <property type="term" value="F:ATP binding"/>
    <property type="evidence" value="ECO:0007669"/>
    <property type="project" value="UniProtKB-UniRule"/>
</dbReference>
<comment type="similarity">
    <text evidence="6">Belongs to the MCM family.</text>
</comment>
<gene>
    <name evidence="9" type="ORF">LOD99_12000</name>
</gene>
<feature type="domain" description="MCM3-like winged helix" evidence="8">
    <location>
        <begin position="256"/>
        <end position="303"/>
    </location>
</feature>
<dbReference type="EC" id="3.6.4.12" evidence="6"/>
<keyword evidence="6" id="KW-0067">ATP-binding</keyword>
<dbReference type="Pfam" id="PF23191">
    <property type="entry name" value="WHD_MCM3_C"/>
    <property type="match status" value="1"/>
</dbReference>
<dbReference type="GO" id="GO:0006271">
    <property type="term" value="P:DNA strand elongation involved in DNA replication"/>
    <property type="evidence" value="ECO:0007669"/>
    <property type="project" value="TreeGrafter"/>
</dbReference>
<dbReference type="InterPro" id="IPR041562">
    <property type="entry name" value="MCM_lid"/>
</dbReference>
<dbReference type="GO" id="GO:0016787">
    <property type="term" value="F:hydrolase activity"/>
    <property type="evidence" value="ECO:0007669"/>
    <property type="project" value="UniProtKB-KW"/>
</dbReference>
<dbReference type="GO" id="GO:0042555">
    <property type="term" value="C:MCM complex"/>
    <property type="evidence" value="ECO:0007669"/>
    <property type="project" value="UniProtKB-UniRule"/>
</dbReference>
<evidence type="ECO:0000256" key="2">
    <source>
        <dbReference type="ARBA" id="ARBA00022705"/>
    </source>
</evidence>
<dbReference type="PRINTS" id="PR01659">
    <property type="entry name" value="MCMPROTEIN3"/>
</dbReference>
<evidence type="ECO:0000256" key="6">
    <source>
        <dbReference type="RuleBase" id="RU368061"/>
    </source>
</evidence>
<evidence type="ECO:0000313" key="9">
    <source>
        <dbReference type="EMBL" id="KAI6648191.1"/>
    </source>
</evidence>
<proteinExistence type="inferred from homology"/>
<dbReference type="AlphaFoldDB" id="A0AAV7JI60"/>
<dbReference type="GO" id="GO:0000727">
    <property type="term" value="P:double-strand break repair via break-induced replication"/>
    <property type="evidence" value="ECO:0007669"/>
    <property type="project" value="TreeGrafter"/>
</dbReference>
<dbReference type="Gene3D" id="3.40.50.300">
    <property type="entry name" value="P-loop containing nucleotide triphosphate hydrolases"/>
    <property type="match status" value="1"/>
</dbReference>
<feature type="domain" description="MCM AAA-lid" evidence="7">
    <location>
        <begin position="98"/>
        <end position="180"/>
    </location>
</feature>
<evidence type="ECO:0000256" key="1">
    <source>
        <dbReference type="ARBA" id="ARBA00004123"/>
    </source>
</evidence>
<comment type="subcellular location">
    <subcellularLocation>
        <location evidence="1 6">Nucleus</location>
    </subcellularLocation>
</comment>
<keyword evidence="3 6" id="KW-0378">Hydrolase</keyword>
<keyword evidence="4 6" id="KW-0347">Helicase</keyword>
<dbReference type="Pfam" id="PF17855">
    <property type="entry name" value="MCM_lid"/>
    <property type="match status" value="1"/>
</dbReference>
<keyword evidence="5 6" id="KW-0539">Nucleus</keyword>
<comment type="catalytic activity">
    <reaction evidence="6">
        <text>ATP + H2O = ADP + phosphate + H(+)</text>
        <dbReference type="Rhea" id="RHEA:13065"/>
        <dbReference type="ChEBI" id="CHEBI:15377"/>
        <dbReference type="ChEBI" id="CHEBI:15378"/>
        <dbReference type="ChEBI" id="CHEBI:30616"/>
        <dbReference type="ChEBI" id="CHEBI:43474"/>
        <dbReference type="ChEBI" id="CHEBI:456216"/>
        <dbReference type="EC" id="3.6.4.12"/>
    </reaction>
</comment>
<name>A0AAV7JI60_9METZ</name>
<comment type="function">
    <text evidence="6">Acts as component of the MCM2-7 complex (MCM complex) which is the replicative helicase essential for 'once per cell cycle' DNA replication initiation and elongation in eukaryotic cells. The active ATPase sites in the MCM2-7 ring are formed through the interaction surfaces of two neighboring subunits such that a critical structure of a conserved arginine finger motif is provided in trans relative to the ATP-binding site of the Walker A box of the adjacent subunit. The six ATPase active sites, however, are likely to contribute differentially to the complex helicase activity.</text>
</comment>
<accession>A0AAV7JI60</accession>
<comment type="subunit">
    <text evidence="6">Component of the MCM2-7 complex.</text>
</comment>
<evidence type="ECO:0000259" key="7">
    <source>
        <dbReference type="Pfam" id="PF17855"/>
    </source>
</evidence>
<dbReference type="InterPro" id="IPR056575">
    <property type="entry name" value="WH_MCM3_C"/>
</dbReference>
<comment type="caution">
    <text evidence="9">The sequence shown here is derived from an EMBL/GenBank/DDBJ whole genome shotgun (WGS) entry which is preliminary data.</text>
</comment>
<keyword evidence="10" id="KW-1185">Reference proteome</keyword>
<dbReference type="GO" id="GO:0005634">
    <property type="term" value="C:nucleus"/>
    <property type="evidence" value="ECO:0007669"/>
    <property type="project" value="UniProtKB-SubCell"/>
</dbReference>
<dbReference type="InterPro" id="IPR031327">
    <property type="entry name" value="MCM"/>
</dbReference>
<keyword evidence="6" id="KW-0547">Nucleotide-binding</keyword>
<reference evidence="9 10" key="1">
    <citation type="journal article" date="2023" name="BMC Biol.">
        <title>The compact genome of the sponge Oopsacas minuta (Hexactinellida) is lacking key metazoan core genes.</title>
        <authorList>
            <person name="Santini S."/>
            <person name="Schenkelaars Q."/>
            <person name="Jourda C."/>
            <person name="Duchesne M."/>
            <person name="Belahbib H."/>
            <person name="Rocher C."/>
            <person name="Selva M."/>
            <person name="Riesgo A."/>
            <person name="Vervoort M."/>
            <person name="Leys S.P."/>
            <person name="Kodjabachian L."/>
            <person name="Le Bivic A."/>
            <person name="Borchiellini C."/>
            <person name="Claverie J.M."/>
            <person name="Renard E."/>
        </authorList>
    </citation>
    <scope>NUCLEOTIDE SEQUENCE [LARGE SCALE GENOMIC DNA]</scope>
    <source>
        <strain evidence="9">SPO-2</strain>
    </source>
</reference>
<keyword evidence="2 6" id="KW-0235">DNA replication</keyword>
<evidence type="ECO:0000256" key="5">
    <source>
        <dbReference type="ARBA" id="ARBA00023242"/>
    </source>
</evidence>
<dbReference type="InterPro" id="IPR027417">
    <property type="entry name" value="P-loop_NTPase"/>
</dbReference>
<dbReference type="EMBL" id="JAKMXF010000332">
    <property type="protein sequence ID" value="KAI6648191.1"/>
    <property type="molecule type" value="Genomic_DNA"/>
</dbReference>
<organism evidence="9 10">
    <name type="scientific">Oopsacas minuta</name>
    <dbReference type="NCBI Taxonomy" id="111878"/>
    <lineage>
        <taxon>Eukaryota</taxon>
        <taxon>Metazoa</taxon>
        <taxon>Porifera</taxon>
        <taxon>Hexactinellida</taxon>
        <taxon>Hexasterophora</taxon>
        <taxon>Lyssacinosida</taxon>
        <taxon>Leucopsacidae</taxon>
        <taxon>Oopsacas</taxon>
    </lineage>
</organism>
<evidence type="ECO:0000256" key="3">
    <source>
        <dbReference type="ARBA" id="ARBA00022801"/>
    </source>
</evidence>
<dbReference type="GO" id="GO:1902975">
    <property type="term" value="P:mitotic DNA replication initiation"/>
    <property type="evidence" value="ECO:0007669"/>
    <property type="project" value="TreeGrafter"/>
</dbReference>
<dbReference type="GO" id="GO:0003697">
    <property type="term" value="F:single-stranded DNA binding"/>
    <property type="evidence" value="ECO:0007669"/>
    <property type="project" value="TreeGrafter"/>
</dbReference>
<dbReference type="PANTHER" id="PTHR11630">
    <property type="entry name" value="DNA REPLICATION LICENSING FACTOR MCM FAMILY MEMBER"/>
    <property type="match status" value="1"/>
</dbReference>
<dbReference type="PANTHER" id="PTHR11630:SF46">
    <property type="entry name" value="DNA REPLICATION LICENSING FACTOR MCM3-RELATED"/>
    <property type="match status" value="1"/>
</dbReference>
<protein>
    <recommendedName>
        <fullName evidence="6">DNA replication licensing factor MCM3</fullName>
        <ecNumber evidence="6">3.6.4.12</ecNumber>
    </recommendedName>
</protein>
<keyword evidence="6" id="KW-0238">DNA-binding</keyword>
<sequence length="303" mass="34540">MHIFRFDLIFILLDTIDIDGDKKIADHVIRMHRFRSEFELDGESLTLGKEQNFASYQRLSHSNRNSVGFSGDMFEKFNEILHGSNINGNSKIFTLPFFIKYVQVARALKPSLTTTASDLISTEYTRLRSQDLTHTDIAKTQPVTARTLESLIRISTAHAKARISKYVEAIDVEVAISLINYAYFKDVSMQNIGLPSSDSSDDHEHSELIAKSRIPPEGEINSNQEMYDLSDDIFGESFFQFQKHAFLSFSDAHVDSLMVAELYSSINLYSSMPLMTNEIFHKYLSKMEESNQIMVSEGVVYLI</sequence>
<dbReference type="Proteomes" id="UP001165289">
    <property type="component" value="Unassembled WGS sequence"/>
</dbReference>
<evidence type="ECO:0000313" key="10">
    <source>
        <dbReference type="Proteomes" id="UP001165289"/>
    </source>
</evidence>